<accession>A0A397TBU6</accession>
<evidence type="ECO:0000313" key="1">
    <source>
        <dbReference type="EMBL" id="RIA94426.1"/>
    </source>
</evidence>
<organism evidence="1 2">
    <name type="scientific">Glomus cerebriforme</name>
    <dbReference type="NCBI Taxonomy" id="658196"/>
    <lineage>
        <taxon>Eukaryota</taxon>
        <taxon>Fungi</taxon>
        <taxon>Fungi incertae sedis</taxon>
        <taxon>Mucoromycota</taxon>
        <taxon>Glomeromycotina</taxon>
        <taxon>Glomeromycetes</taxon>
        <taxon>Glomerales</taxon>
        <taxon>Glomeraceae</taxon>
        <taxon>Glomus</taxon>
    </lineage>
</organism>
<dbReference type="OrthoDB" id="2340232at2759"/>
<comment type="caution">
    <text evidence="1">The sequence shown here is derived from an EMBL/GenBank/DDBJ whole genome shotgun (WGS) entry which is preliminary data.</text>
</comment>
<protein>
    <submittedName>
        <fullName evidence="1">Uncharacterized protein</fullName>
    </submittedName>
</protein>
<name>A0A397TBU6_9GLOM</name>
<dbReference type="Proteomes" id="UP000265703">
    <property type="component" value="Unassembled WGS sequence"/>
</dbReference>
<evidence type="ECO:0000313" key="2">
    <source>
        <dbReference type="Proteomes" id="UP000265703"/>
    </source>
</evidence>
<reference evidence="1 2" key="1">
    <citation type="submission" date="2018-06" db="EMBL/GenBank/DDBJ databases">
        <title>Comparative genomics reveals the genomic features of Rhizophagus irregularis, R. cerebriforme, R. diaphanum and Gigaspora rosea, and their symbiotic lifestyle signature.</title>
        <authorList>
            <person name="Morin E."/>
            <person name="San Clemente H."/>
            <person name="Chen E.C.H."/>
            <person name="De La Providencia I."/>
            <person name="Hainaut M."/>
            <person name="Kuo A."/>
            <person name="Kohler A."/>
            <person name="Murat C."/>
            <person name="Tang N."/>
            <person name="Roy S."/>
            <person name="Loubradou J."/>
            <person name="Henrissat B."/>
            <person name="Grigoriev I.V."/>
            <person name="Corradi N."/>
            <person name="Roux C."/>
            <person name="Martin F.M."/>
        </authorList>
    </citation>
    <scope>NUCLEOTIDE SEQUENCE [LARGE SCALE GENOMIC DNA]</scope>
    <source>
        <strain evidence="1 2">DAOM 227022</strain>
    </source>
</reference>
<dbReference type="EMBL" id="QKYT01000081">
    <property type="protein sequence ID" value="RIA94426.1"/>
    <property type="molecule type" value="Genomic_DNA"/>
</dbReference>
<gene>
    <name evidence="1" type="ORF">C1645_734816</name>
</gene>
<dbReference type="AlphaFoldDB" id="A0A397TBU6"/>
<sequence>MTTSHNALFISHMTSPITNNSTNALAVCNYCISKHGGLVAAQIKPECYTVNHVRLCHNHLAKYPNFHEYVDDDEVQKILALSVPEDNKMKRKVPTKMIKMMVCMKNFSLYI</sequence>
<keyword evidence="2" id="KW-1185">Reference proteome</keyword>
<proteinExistence type="predicted"/>